<keyword evidence="4 7" id="KW-0812">Transmembrane</keyword>
<keyword evidence="6 7" id="KW-0472">Membrane</keyword>
<dbReference type="PANTHER" id="PTHR48022">
    <property type="entry name" value="PLASTIDIC GLUCOSE TRANSPORTER 4"/>
    <property type="match status" value="1"/>
</dbReference>
<dbReference type="GO" id="GO:0005351">
    <property type="term" value="F:carbohydrate:proton symporter activity"/>
    <property type="evidence" value="ECO:0007669"/>
    <property type="project" value="TreeGrafter"/>
</dbReference>
<proteinExistence type="inferred from homology"/>
<feature type="transmembrane region" description="Helical" evidence="7">
    <location>
        <begin position="464"/>
        <end position="483"/>
    </location>
</feature>
<evidence type="ECO:0000256" key="6">
    <source>
        <dbReference type="ARBA" id="ARBA00023136"/>
    </source>
</evidence>
<feature type="transmembrane region" description="Helical" evidence="7">
    <location>
        <begin position="127"/>
        <end position="148"/>
    </location>
</feature>
<feature type="transmembrane region" description="Helical" evidence="7">
    <location>
        <begin position="192"/>
        <end position="213"/>
    </location>
</feature>
<keyword evidence="5 7" id="KW-1133">Transmembrane helix</keyword>
<dbReference type="AlphaFoldDB" id="A0A9P8HE05"/>
<dbReference type="PROSITE" id="PS50850">
    <property type="entry name" value="MFS"/>
    <property type="match status" value="1"/>
</dbReference>
<evidence type="ECO:0000256" key="4">
    <source>
        <dbReference type="ARBA" id="ARBA00022692"/>
    </source>
</evidence>
<name>A0A9P8HE05_9HYPO</name>
<evidence type="ECO:0000256" key="1">
    <source>
        <dbReference type="ARBA" id="ARBA00004141"/>
    </source>
</evidence>
<feature type="domain" description="Major facilitator superfamily (MFS) profile" evidence="8">
    <location>
        <begin position="21"/>
        <end position="487"/>
    </location>
</feature>
<feature type="transmembrane region" description="Helical" evidence="7">
    <location>
        <begin position="348"/>
        <end position="368"/>
    </location>
</feature>
<dbReference type="PRINTS" id="PR00171">
    <property type="entry name" value="SUGRTRNSPORT"/>
</dbReference>
<feature type="transmembrane region" description="Helical" evidence="7">
    <location>
        <begin position="160"/>
        <end position="180"/>
    </location>
</feature>
<dbReference type="PANTHER" id="PTHR48022:SF45">
    <property type="entry name" value="MAJOR FACILITATOR SUPERFAMILY (MFS) PROFILE DOMAIN-CONTAINING PROTEIN-RELATED"/>
    <property type="match status" value="1"/>
</dbReference>
<gene>
    <name evidence="9" type="ORF">TsFJ059_008033</name>
</gene>
<reference evidence="9 10" key="1">
    <citation type="submission" date="2021-08" db="EMBL/GenBank/DDBJ databases">
        <title>The highly contiguous genome resource for Trichoderma semiorbis FJ059, a fungal antagonistic to plant pathogens.</title>
        <authorList>
            <person name="Liu T."/>
        </authorList>
    </citation>
    <scope>NUCLEOTIDE SEQUENCE [LARGE SCALE GENOMIC DNA]</scope>
    <source>
        <strain evidence="9 10">FJ059</strain>
    </source>
</reference>
<dbReference type="InterPro" id="IPR005829">
    <property type="entry name" value="Sugar_transporter_CS"/>
</dbReference>
<dbReference type="InterPro" id="IPR003663">
    <property type="entry name" value="Sugar/inositol_transpt"/>
</dbReference>
<dbReference type="Proteomes" id="UP000826573">
    <property type="component" value="Unassembled WGS sequence"/>
</dbReference>
<dbReference type="PROSITE" id="PS00216">
    <property type="entry name" value="SUGAR_TRANSPORT_1"/>
    <property type="match status" value="1"/>
</dbReference>
<accession>A0A9P8HE05</accession>
<dbReference type="Gene3D" id="1.20.1250.20">
    <property type="entry name" value="MFS general substrate transporter like domains"/>
    <property type="match status" value="1"/>
</dbReference>
<evidence type="ECO:0000259" key="8">
    <source>
        <dbReference type="PROSITE" id="PS50850"/>
    </source>
</evidence>
<evidence type="ECO:0000256" key="3">
    <source>
        <dbReference type="ARBA" id="ARBA00022448"/>
    </source>
</evidence>
<comment type="caution">
    <text evidence="9">The sequence shown here is derived from an EMBL/GenBank/DDBJ whole genome shotgun (WGS) entry which is preliminary data.</text>
</comment>
<keyword evidence="3" id="KW-0813">Transport</keyword>
<feature type="transmembrane region" description="Helical" evidence="7">
    <location>
        <begin position="74"/>
        <end position="94"/>
    </location>
</feature>
<feature type="transmembrane region" description="Helical" evidence="7">
    <location>
        <begin position="374"/>
        <end position="402"/>
    </location>
</feature>
<dbReference type="InterPro" id="IPR005828">
    <property type="entry name" value="MFS_sugar_transport-like"/>
</dbReference>
<evidence type="ECO:0000256" key="5">
    <source>
        <dbReference type="ARBA" id="ARBA00022989"/>
    </source>
</evidence>
<sequence>MTATIATFLGCKGRALRFLQILFVVAPAFICYGFGQNSVGNLLTIDSWTETFPRIDTIHVTGAQKSNNTTVQGAVVALFTAGGMLGALSCSYIGDKLGRRSTIFLGAVLVTIGQILEASAFGLPQFIVGRLLLGLGAGMLSATVPVWQSECALPRSRGRHVVLVGLFISFGYVLASWVSLGFFQIKNSSVAWRVPLAIPNLLSITIMSTIYFMPESPRWLMKHGRVEEAREALSALRDSSSDSAEVNAEIGLIEGVLETAQASITWKLLRNGGDKIAYRLMLCLLIQFWQELSGSALVAIYGTVIFQQNLQLDSQLSRILSGAAVTWKFVSGFVAFATVDRLGRRRLFMISGVGIGLCMMALAISTSYPKDNHAASVAAVFFLFLFNFFVPLGFLGVNYLYCSEVSPIRFRTPMVAISTANHWMWYVPLLATPVNSRSCMLTLTRAYVITMVTPVALETIGYKYYIVFCLVCATIPPTVYFIFPETMGHNLEDIERIFQEADNPRQTVALARQLKHTTHGLEILSKNNGAMAETVENVEDPEK</sequence>
<dbReference type="SUPFAM" id="SSF103473">
    <property type="entry name" value="MFS general substrate transporter"/>
    <property type="match status" value="1"/>
</dbReference>
<feature type="transmembrane region" description="Helical" evidence="7">
    <location>
        <begin position="276"/>
        <end position="304"/>
    </location>
</feature>
<dbReference type="GO" id="GO:0016020">
    <property type="term" value="C:membrane"/>
    <property type="evidence" value="ECO:0007669"/>
    <property type="project" value="UniProtKB-SubCell"/>
</dbReference>
<comment type="similarity">
    <text evidence="2">Belongs to the major facilitator superfamily. Sugar transporter (TC 2.A.1.1) family.</text>
</comment>
<organism evidence="9 10">
    <name type="scientific">Trichoderma semiorbis</name>
    <dbReference type="NCBI Taxonomy" id="1491008"/>
    <lineage>
        <taxon>Eukaryota</taxon>
        <taxon>Fungi</taxon>
        <taxon>Dikarya</taxon>
        <taxon>Ascomycota</taxon>
        <taxon>Pezizomycotina</taxon>
        <taxon>Sordariomycetes</taxon>
        <taxon>Hypocreomycetidae</taxon>
        <taxon>Hypocreales</taxon>
        <taxon>Hypocreaceae</taxon>
        <taxon>Trichoderma</taxon>
    </lineage>
</organism>
<dbReference type="Pfam" id="PF00083">
    <property type="entry name" value="Sugar_tr"/>
    <property type="match status" value="1"/>
</dbReference>
<keyword evidence="10" id="KW-1185">Reference proteome</keyword>
<protein>
    <recommendedName>
        <fullName evidence="8">Major facilitator superfamily (MFS) profile domain-containing protein</fullName>
    </recommendedName>
</protein>
<dbReference type="EMBL" id="JAIMJC010000006">
    <property type="protein sequence ID" value="KAH0522972.1"/>
    <property type="molecule type" value="Genomic_DNA"/>
</dbReference>
<evidence type="ECO:0000256" key="2">
    <source>
        <dbReference type="ARBA" id="ARBA00010992"/>
    </source>
</evidence>
<dbReference type="InterPro" id="IPR050360">
    <property type="entry name" value="MFS_Sugar_Transporters"/>
</dbReference>
<feature type="transmembrane region" description="Helical" evidence="7">
    <location>
        <begin position="316"/>
        <end position="336"/>
    </location>
</feature>
<comment type="subcellular location">
    <subcellularLocation>
        <location evidence="1">Membrane</location>
        <topology evidence="1">Multi-pass membrane protein</topology>
    </subcellularLocation>
</comment>
<evidence type="ECO:0000256" key="7">
    <source>
        <dbReference type="SAM" id="Phobius"/>
    </source>
</evidence>
<feature type="transmembrane region" description="Helical" evidence="7">
    <location>
        <begin position="15"/>
        <end position="35"/>
    </location>
</feature>
<dbReference type="InterPro" id="IPR036259">
    <property type="entry name" value="MFS_trans_sf"/>
</dbReference>
<feature type="transmembrane region" description="Helical" evidence="7">
    <location>
        <begin position="101"/>
        <end position="121"/>
    </location>
</feature>
<evidence type="ECO:0000313" key="9">
    <source>
        <dbReference type="EMBL" id="KAH0522972.1"/>
    </source>
</evidence>
<evidence type="ECO:0000313" key="10">
    <source>
        <dbReference type="Proteomes" id="UP000826573"/>
    </source>
</evidence>
<dbReference type="InterPro" id="IPR020846">
    <property type="entry name" value="MFS_dom"/>
</dbReference>